<sequence length="382" mass="40538">MCCTLQLSGTRQTIGLDRVRPMAMTIALVFSCVIVMSATPGSAQTSTPAARRTPTPSPTPDPTSTNFDQSAGNSTLDLGSGFLERLGNQASGGVNRASRSNPGGGGASESTEDPRYRTWFEGYGISVRTDAQGDFVGDKRTTFGGVAGFGARLAPGVNLGFSVDQSHTDIDVPLALQSATLDLTQIGFNGSVDKGPWTWAFAVVHGFGKVNSSRDTGFGLATAGYHAMVDGALTEISYYWTKDQMRVVPKGALEYVRATSASFQEAGGLDPLNVGSTAISRARVMIGAEIGHYFIFGQKILDLSAYGKFVDNFYQNLGSVQVSLGTQSIIVPGIGESRYGMDAGASASLSLTNTARLYINYDGKFRNELTSHQGTVGFEYRW</sequence>
<feature type="compositionally biased region" description="Low complexity" evidence="1">
    <location>
        <begin position="45"/>
        <end position="54"/>
    </location>
</feature>
<dbReference type="InterPro" id="IPR036709">
    <property type="entry name" value="Autotransporte_beta_dom_sf"/>
</dbReference>
<dbReference type="PROSITE" id="PS51208">
    <property type="entry name" value="AUTOTRANSPORTER"/>
    <property type="match status" value="1"/>
</dbReference>
<evidence type="ECO:0000256" key="1">
    <source>
        <dbReference type="SAM" id="MobiDB-lite"/>
    </source>
</evidence>
<reference evidence="3 4" key="1">
    <citation type="submission" date="2020-09" db="EMBL/GenBank/DDBJ databases">
        <title>Complete genomes of bradyrhizobia occurring on native shrubby legumes in Australia.</title>
        <authorList>
            <person name="Lafay B."/>
        </authorList>
    </citation>
    <scope>NUCLEOTIDE SEQUENCE [LARGE SCALE GENOMIC DNA]</scope>
    <source>
        <strain evidence="3 4">BDV5040</strain>
    </source>
</reference>
<accession>A0A7S9D0G1</accession>
<dbReference type="SUPFAM" id="SSF103515">
    <property type="entry name" value="Autotransporter"/>
    <property type="match status" value="1"/>
</dbReference>
<name>A0A7S9D0G1_9BRAD</name>
<gene>
    <name evidence="3" type="ORF">IC761_20630</name>
</gene>
<dbReference type="Proteomes" id="UP000594621">
    <property type="component" value="Chromosome"/>
</dbReference>
<dbReference type="RefSeq" id="WP_195798474.1">
    <property type="nucleotide sequence ID" value="NZ_CP061379.1"/>
</dbReference>
<dbReference type="Pfam" id="PF03797">
    <property type="entry name" value="Autotransporter"/>
    <property type="match status" value="1"/>
</dbReference>
<organism evidence="3 4">
    <name type="scientific">Bradyrhizobium commune</name>
    <dbReference type="NCBI Taxonomy" id="83627"/>
    <lineage>
        <taxon>Bacteria</taxon>
        <taxon>Pseudomonadati</taxon>
        <taxon>Pseudomonadota</taxon>
        <taxon>Alphaproteobacteria</taxon>
        <taxon>Hyphomicrobiales</taxon>
        <taxon>Nitrobacteraceae</taxon>
        <taxon>Bradyrhizobium</taxon>
    </lineage>
</organism>
<dbReference type="InterPro" id="IPR005546">
    <property type="entry name" value="Autotransporte_beta"/>
</dbReference>
<feature type="region of interest" description="Disordered" evidence="1">
    <location>
        <begin position="41"/>
        <end position="72"/>
    </location>
</feature>
<dbReference type="AlphaFoldDB" id="A0A7S9D0G1"/>
<evidence type="ECO:0000313" key="3">
    <source>
        <dbReference type="EMBL" id="QPF88926.1"/>
    </source>
</evidence>
<dbReference type="EMBL" id="CP061379">
    <property type="protein sequence ID" value="QPF88926.1"/>
    <property type="molecule type" value="Genomic_DNA"/>
</dbReference>
<feature type="region of interest" description="Disordered" evidence="1">
    <location>
        <begin position="89"/>
        <end position="113"/>
    </location>
</feature>
<evidence type="ECO:0000259" key="2">
    <source>
        <dbReference type="PROSITE" id="PS51208"/>
    </source>
</evidence>
<evidence type="ECO:0000313" key="4">
    <source>
        <dbReference type="Proteomes" id="UP000594621"/>
    </source>
</evidence>
<feature type="compositionally biased region" description="Polar residues" evidence="1">
    <location>
        <begin position="89"/>
        <end position="101"/>
    </location>
</feature>
<proteinExistence type="predicted"/>
<dbReference type="KEGG" id="bcou:IC761_20630"/>
<feature type="domain" description="Autotransporter" evidence="2">
    <location>
        <begin position="111"/>
        <end position="382"/>
    </location>
</feature>
<dbReference type="Gene3D" id="2.40.128.130">
    <property type="entry name" value="Autotransporter beta-domain"/>
    <property type="match status" value="1"/>
</dbReference>
<keyword evidence="4" id="KW-1185">Reference proteome</keyword>
<protein>
    <submittedName>
        <fullName evidence="3">Autotransporter outer membrane beta-barrel domain-containing protein</fullName>
    </submittedName>
</protein>
<dbReference type="SMART" id="SM00869">
    <property type="entry name" value="Autotransporter"/>
    <property type="match status" value="1"/>
</dbReference>